<organism evidence="1">
    <name type="scientific">Ophidiomyces ophidiicola</name>
    <dbReference type="NCBI Taxonomy" id="1387563"/>
    <lineage>
        <taxon>Eukaryota</taxon>
        <taxon>Fungi</taxon>
        <taxon>Dikarya</taxon>
        <taxon>Ascomycota</taxon>
        <taxon>Pezizomycotina</taxon>
        <taxon>Eurotiomycetes</taxon>
        <taxon>Eurotiomycetidae</taxon>
        <taxon>Onygenales</taxon>
        <taxon>Onygenaceae</taxon>
        <taxon>Ophidiomyces</taxon>
    </lineage>
</organism>
<gene>
    <name evidence="1" type="ORF">LOY88_001760</name>
</gene>
<reference evidence="1" key="1">
    <citation type="journal article" date="2022" name="bioRxiv">
        <title>Population genetic analysis of Ophidiomyces ophidiicola, the causative agent of snake fungal disease, indicates recent introductions to the USA.</title>
        <authorList>
            <person name="Ladner J.T."/>
            <person name="Palmer J.M."/>
            <person name="Ettinger C.L."/>
            <person name="Stajich J.E."/>
            <person name="Farrell T.M."/>
            <person name="Glorioso B.M."/>
            <person name="Lawson B."/>
            <person name="Price S.J."/>
            <person name="Stengle A.G."/>
            <person name="Grear D.A."/>
            <person name="Lorch J.M."/>
        </authorList>
    </citation>
    <scope>NUCLEOTIDE SEQUENCE</scope>
    <source>
        <strain evidence="1">NWHC 24266-5</strain>
    </source>
</reference>
<protein>
    <submittedName>
        <fullName evidence="1">Uncharacterized protein</fullName>
    </submittedName>
</protein>
<accession>A0ACB8V1A7</accession>
<name>A0ACB8V1A7_9EURO</name>
<evidence type="ECO:0000313" key="1">
    <source>
        <dbReference type="EMBL" id="KAI2390160.1"/>
    </source>
</evidence>
<sequence>MSLRNPVVQPINFQPIVHEDLSNPLYSADPSTSCSSDGRSSLGYDKTQVAHPDKVAETNSLQARPEGSRKYSKRPERAEYLKFLKMFNPPEARERRAVRKNFLENEIQDKTERDGLVHYRRVMSSSQGIIRRKEGSAMEIGTECERDQYRFEMENYAAYGDQSRPSDEVERIVFSFPAYDMYTYNDLASFNQPFQFRSRFPTLDGKNHSYYTPRIFREGNTFWYPQ</sequence>
<comment type="caution">
    <text evidence="1">The sequence shown here is derived from an EMBL/GenBank/DDBJ whole genome shotgun (WGS) entry which is preliminary data.</text>
</comment>
<dbReference type="EMBL" id="JALBCA010000019">
    <property type="protein sequence ID" value="KAI2390160.1"/>
    <property type="molecule type" value="Genomic_DNA"/>
</dbReference>
<proteinExistence type="predicted"/>